<evidence type="ECO:0000256" key="4">
    <source>
        <dbReference type="ARBA" id="ARBA00022884"/>
    </source>
</evidence>
<dbReference type="PIRSF" id="PIRSF002134">
    <property type="entry name" value="Ribosomal_S13"/>
    <property type="match status" value="1"/>
</dbReference>
<dbReference type="HAMAP" id="MF_01315">
    <property type="entry name" value="Ribosomal_uS13"/>
    <property type="match status" value="1"/>
</dbReference>
<dbReference type="GO" id="GO:0019843">
    <property type="term" value="F:rRNA binding"/>
    <property type="evidence" value="ECO:0007669"/>
    <property type="project" value="UniProtKB-KW"/>
</dbReference>
<evidence type="ECO:0000256" key="11">
    <source>
        <dbReference type="ARBA" id="ARBA00042802"/>
    </source>
</evidence>
<keyword evidence="4" id="KW-0694">RNA-binding</keyword>
<organism evidence="14">
    <name type="scientific">Closterium baillyanum</name>
    <dbReference type="NCBI Taxonomy" id="1416941"/>
    <lineage>
        <taxon>Eukaryota</taxon>
        <taxon>Viridiplantae</taxon>
        <taxon>Streptophyta</taxon>
        <taxon>Zygnematophyceae</taxon>
        <taxon>Zygnematophycidae</taxon>
        <taxon>Desmidiales</taxon>
        <taxon>Closteriaceae</taxon>
        <taxon>Closterium</taxon>
    </lineage>
</organism>
<dbReference type="PROSITE" id="PS50159">
    <property type="entry name" value="RIBOSOMAL_S13_2"/>
    <property type="match status" value="1"/>
</dbReference>
<proteinExistence type="inferred from homology"/>
<feature type="region of interest" description="Disordered" evidence="13">
    <location>
        <begin position="97"/>
        <end position="129"/>
    </location>
</feature>
<dbReference type="InterPro" id="IPR018269">
    <property type="entry name" value="Ribosomal_uS13_CS"/>
</dbReference>
<evidence type="ECO:0000256" key="5">
    <source>
        <dbReference type="ARBA" id="ARBA00022980"/>
    </source>
</evidence>
<evidence type="ECO:0000256" key="12">
    <source>
        <dbReference type="RuleBase" id="RU003830"/>
    </source>
</evidence>
<evidence type="ECO:0000313" key="14">
    <source>
        <dbReference type="EMBL" id="AGZ90257.1"/>
    </source>
</evidence>
<dbReference type="PROSITE" id="PS00646">
    <property type="entry name" value="RIBOSOMAL_S13_1"/>
    <property type="match status" value="1"/>
</dbReference>
<dbReference type="GO" id="GO:0015935">
    <property type="term" value="C:small ribosomal subunit"/>
    <property type="evidence" value="ECO:0007669"/>
    <property type="project" value="TreeGrafter"/>
</dbReference>
<dbReference type="PANTHER" id="PTHR10871:SF8">
    <property type="entry name" value="SMALL RIBOSOMAL SUBUNIT PROTEIN US13M"/>
    <property type="match status" value="1"/>
</dbReference>
<comment type="subunit">
    <text evidence="9">Part of the small ribosomal subunit.</text>
</comment>
<keyword evidence="6 14" id="KW-0496">Mitochondrion</keyword>
<dbReference type="Pfam" id="PF00416">
    <property type="entry name" value="Ribosomal_S13"/>
    <property type="match status" value="1"/>
</dbReference>
<dbReference type="GO" id="GO:0006412">
    <property type="term" value="P:translation"/>
    <property type="evidence" value="ECO:0007669"/>
    <property type="project" value="InterPro"/>
</dbReference>
<dbReference type="InterPro" id="IPR027437">
    <property type="entry name" value="Rbsml_uS13_C"/>
</dbReference>
<evidence type="ECO:0000256" key="8">
    <source>
        <dbReference type="ARBA" id="ARBA00037439"/>
    </source>
</evidence>
<dbReference type="AlphaFoldDB" id="U5YEW4"/>
<comment type="subcellular location">
    <subcellularLocation>
        <location evidence="1">Mitochondrion</location>
    </subcellularLocation>
</comment>
<evidence type="ECO:0000256" key="3">
    <source>
        <dbReference type="ARBA" id="ARBA00022730"/>
    </source>
</evidence>
<reference evidence="14" key="1">
    <citation type="journal article" date="2013" name="Genome Biol. Evol.">
        <title>Tracing the evolution of streptophyte algae and their mitochondrial genome.</title>
        <authorList>
            <person name="Turmel M."/>
            <person name="Otis C."/>
            <person name="Lemieux C."/>
        </authorList>
    </citation>
    <scope>NUCLEOTIDE SEQUENCE</scope>
</reference>
<keyword evidence="5 12" id="KW-0689">Ribosomal protein</keyword>
<dbReference type="RefSeq" id="YP_008816042.1">
    <property type="nucleotide sequence ID" value="NC_022860.1"/>
</dbReference>
<dbReference type="Gene3D" id="4.10.910.10">
    <property type="entry name" value="30s ribosomal protein s13, domain 2"/>
    <property type="match status" value="1"/>
</dbReference>
<evidence type="ECO:0000256" key="10">
    <source>
        <dbReference type="ARBA" id="ARBA00040757"/>
    </source>
</evidence>
<dbReference type="SUPFAM" id="SSF46946">
    <property type="entry name" value="S13-like H2TH domain"/>
    <property type="match status" value="1"/>
</dbReference>
<dbReference type="GO" id="GO:0003735">
    <property type="term" value="F:structural constituent of ribosome"/>
    <property type="evidence" value="ECO:0007669"/>
    <property type="project" value="InterPro"/>
</dbReference>
<protein>
    <recommendedName>
        <fullName evidence="10">Small ribosomal subunit protein uS13m</fullName>
    </recommendedName>
    <alternativeName>
        <fullName evidence="11">Ribosomal protein S13, mitochondrial</fullName>
    </alternativeName>
</protein>
<evidence type="ECO:0000256" key="6">
    <source>
        <dbReference type="ARBA" id="ARBA00023128"/>
    </source>
</evidence>
<gene>
    <name evidence="14" type="primary">rps13</name>
</gene>
<keyword evidence="7 12" id="KW-0687">Ribonucleoprotein</keyword>
<dbReference type="InterPro" id="IPR001892">
    <property type="entry name" value="Ribosomal_uS13"/>
</dbReference>
<dbReference type="GO" id="GO:0005739">
    <property type="term" value="C:mitochondrion"/>
    <property type="evidence" value="ECO:0007669"/>
    <property type="project" value="UniProtKB-SubCell"/>
</dbReference>
<evidence type="ECO:0000256" key="7">
    <source>
        <dbReference type="ARBA" id="ARBA00023274"/>
    </source>
</evidence>
<keyword evidence="3" id="KW-0699">rRNA-binding</keyword>
<dbReference type="PANTHER" id="PTHR10871">
    <property type="entry name" value="30S RIBOSOMAL PROTEIN S13/40S RIBOSOMAL PROTEIN S18"/>
    <property type="match status" value="1"/>
</dbReference>
<comment type="function">
    <text evidence="8">Located at the top of the head of the small subunit, it contacts several helices of the 18S rRNA.</text>
</comment>
<feature type="compositionally biased region" description="Basic residues" evidence="13">
    <location>
        <begin position="109"/>
        <end position="119"/>
    </location>
</feature>
<evidence type="ECO:0000256" key="13">
    <source>
        <dbReference type="SAM" id="MobiDB-lite"/>
    </source>
</evidence>
<dbReference type="FunFam" id="1.10.8.50:FF:000001">
    <property type="entry name" value="30S ribosomal protein S13"/>
    <property type="match status" value="1"/>
</dbReference>
<geneLocation type="mitochondrion" evidence="14"/>
<dbReference type="GeneID" id="17675283"/>
<accession>U5YEW4</accession>
<evidence type="ECO:0000256" key="2">
    <source>
        <dbReference type="ARBA" id="ARBA00008080"/>
    </source>
</evidence>
<dbReference type="Gene3D" id="1.10.8.50">
    <property type="match status" value="1"/>
</dbReference>
<sequence length="129" mass="14591">MSYILGLLTQPTKKVRIALTQIFGIGPNKALQICDKLGLSDTFKVTQLTKNQIDQIIFIINQSYLIDSELIRIIQRDVKGALSIGCYRGFRHNDGLPLRGQRTHTNAKTSRRLSRRASGKHQNGTYNLH</sequence>
<evidence type="ECO:0000256" key="9">
    <source>
        <dbReference type="ARBA" id="ARBA00038537"/>
    </source>
</evidence>
<dbReference type="InterPro" id="IPR010979">
    <property type="entry name" value="Ribosomal_uS13-like_H2TH"/>
</dbReference>
<dbReference type="EMBL" id="KF060940">
    <property type="protein sequence ID" value="AGZ90257.1"/>
    <property type="molecule type" value="Genomic_DNA"/>
</dbReference>
<feature type="compositionally biased region" description="Polar residues" evidence="13">
    <location>
        <begin position="120"/>
        <end position="129"/>
    </location>
</feature>
<name>U5YEW4_9VIRI</name>
<comment type="similarity">
    <text evidence="2 12">Belongs to the universal ribosomal protein uS13 family.</text>
</comment>
<evidence type="ECO:0000256" key="1">
    <source>
        <dbReference type="ARBA" id="ARBA00004173"/>
    </source>
</evidence>